<evidence type="ECO:0000313" key="1">
    <source>
        <dbReference type="EMBL" id="KAK9322443.1"/>
    </source>
</evidence>
<evidence type="ECO:0000313" key="2">
    <source>
        <dbReference type="Proteomes" id="UP001489719"/>
    </source>
</evidence>
<keyword evidence="2" id="KW-1185">Reference proteome</keyword>
<name>A0ACC3TMT1_9ASCO</name>
<proteinExistence type="predicted"/>
<reference evidence="2" key="1">
    <citation type="journal article" date="2024" name="Front. Bioeng. Biotechnol.">
        <title>Genome-scale model development and genomic sequencing of the oleaginous clade Lipomyces.</title>
        <authorList>
            <person name="Czajka J.J."/>
            <person name="Han Y."/>
            <person name="Kim J."/>
            <person name="Mondo S.J."/>
            <person name="Hofstad B.A."/>
            <person name="Robles A."/>
            <person name="Haridas S."/>
            <person name="Riley R."/>
            <person name="LaButti K."/>
            <person name="Pangilinan J."/>
            <person name="Andreopoulos W."/>
            <person name="Lipzen A."/>
            <person name="Yan J."/>
            <person name="Wang M."/>
            <person name="Ng V."/>
            <person name="Grigoriev I.V."/>
            <person name="Spatafora J.W."/>
            <person name="Magnuson J.K."/>
            <person name="Baker S.E."/>
            <person name="Pomraning K.R."/>
        </authorList>
    </citation>
    <scope>NUCLEOTIDE SEQUENCE [LARGE SCALE GENOMIC DNA]</scope>
    <source>
        <strain evidence="2">CBS 10300</strain>
    </source>
</reference>
<organism evidence="1 2">
    <name type="scientific">Lipomyces orientalis</name>
    <dbReference type="NCBI Taxonomy" id="1233043"/>
    <lineage>
        <taxon>Eukaryota</taxon>
        <taxon>Fungi</taxon>
        <taxon>Dikarya</taxon>
        <taxon>Ascomycota</taxon>
        <taxon>Saccharomycotina</taxon>
        <taxon>Lipomycetes</taxon>
        <taxon>Lipomycetales</taxon>
        <taxon>Lipomycetaceae</taxon>
        <taxon>Lipomyces</taxon>
    </lineage>
</organism>
<accession>A0ACC3TMT1</accession>
<sequence length="465" mass="49993">MSGTAVDKIETNGATAPEATEKEPDAISQEEVGWLFVQSYYTYMNKEPHRLHQFYTRKSIMVHGNEGERVSALVGQQQINKKIVELGFQDCKVLVSNVDSQPSTNGGLVIQVLGEMSNRGVPSQKFVQTFFLAEQKSGYFVLNDIFRFLKEDVGSEYDEEELPIEEPATAVSTEDYDESRTASQPSHPLEASPGRSVDTPGPESVEQDEATIQENFASHSGDSESPGIIIAEEVKPAVEVPPEHSEVDEVPPVPLAPLPEAEPEAQPEIAPAPAAPSGPVSWAALAAKRSAAMAAAPAAPAPAPVAAPEPVKPTPAPVPKPAEEKKKPEYHSAYIKGINDKVNDKALRDALSQFGPLKHFEVNRQKSCAFIDYADAPTLKTALEAHTVIVGEQTIYIEERRRGGNFGGNRANGDRSARNAQGGRADGDRRKSTGANTANGQAENRNRNRNAISGKRSSGAAAGKQ</sequence>
<comment type="caution">
    <text evidence="1">The sequence shown here is derived from an EMBL/GenBank/DDBJ whole genome shotgun (WGS) entry which is preliminary data.</text>
</comment>
<dbReference type="EMBL" id="MU970077">
    <property type="protein sequence ID" value="KAK9322443.1"/>
    <property type="molecule type" value="Genomic_DNA"/>
</dbReference>
<dbReference type="Proteomes" id="UP001489719">
    <property type="component" value="Unassembled WGS sequence"/>
</dbReference>
<gene>
    <name evidence="1" type="ORF">V1517DRAFT_308035</name>
</gene>
<protein>
    <submittedName>
        <fullName evidence="1">Uncharacterized protein</fullName>
    </submittedName>
</protein>